<dbReference type="AlphaFoldDB" id="A0A383E7M5"/>
<dbReference type="NCBIfam" id="TIGR01396">
    <property type="entry name" value="FlgB"/>
    <property type="match status" value="1"/>
</dbReference>
<dbReference type="PANTHER" id="PTHR30435">
    <property type="entry name" value="FLAGELLAR PROTEIN"/>
    <property type="match status" value="1"/>
</dbReference>
<evidence type="ECO:0000313" key="4">
    <source>
        <dbReference type="EMBL" id="SVE52599.1"/>
    </source>
</evidence>
<evidence type="ECO:0000256" key="1">
    <source>
        <dbReference type="ARBA" id="ARBA00004117"/>
    </source>
</evidence>
<dbReference type="PIRSF" id="PIRSF002889">
    <property type="entry name" value="Rod_FlgB"/>
    <property type="match status" value="1"/>
</dbReference>
<sequence length="137" mass="15352">MDLFSGVVPVALKQSLNGTLLRHKAIAHNIANVNTPKFKRVDVKFKSQLKAAISQSTENSVHAPKAHLGHIPIDPPRLGGITPRTYQQSDTSLRIDQNNVDIDVEMGTLAVNTMEYNVLVRMITEYYQKITMVIRTR</sequence>
<dbReference type="InterPro" id="IPR006300">
    <property type="entry name" value="FlgB"/>
</dbReference>
<reference evidence="4" key="1">
    <citation type="submission" date="2018-05" db="EMBL/GenBank/DDBJ databases">
        <authorList>
            <person name="Lanie J.A."/>
            <person name="Ng W.-L."/>
            <person name="Kazmierczak K.M."/>
            <person name="Andrzejewski T.M."/>
            <person name="Davidsen T.M."/>
            <person name="Wayne K.J."/>
            <person name="Tettelin H."/>
            <person name="Glass J.I."/>
            <person name="Rusch D."/>
            <person name="Podicherti R."/>
            <person name="Tsui H.-C.T."/>
            <person name="Winkler M.E."/>
        </authorList>
    </citation>
    <scope>NUCLEOTIDE SEQUENCE</scope>
</reference>
<comment type="subcellular location">
    <subcellularLocation>
        <location evidence="1">Bacterial flagellum basal body</location>
    </subcellularLocation>
</comment>
<gene>
    <name evidence="4" type="ORF">METZ01_LOCUS505453</name>
</gene>
<name>A0A383E7M5_9ZZZZ</name>
<accession>A0A383E7M5</accession>
<keyword evidence="3" id="KW-0975">Bacterial flagellum</keyword>
<dbReference type="GO" id="GO:0071978">
    <property type="term" value="P:bacterial-type flagellum-dependent swarming motility"/>
    <property type="evidence" value="ECO:0007669"/>
    <property type="project" value="TreeGrafter"/>
</dbReference>
<organism evidence="4">
    <name type="scientific">marine metagenome</name>
    <dbReference type="NCBI Taxonomy" id="408172"/>
    <lineage>
        <taxon>unclassified sequences</taxon>
        <taxon>metagenomes</taxon>
        <taxon>ecological metagenomes</taxon>
    </lineage>
</organism>
<comment type="similarity">
    <text evidence="2">Belongs to the flagella basal body rod proteins family.</text>
</comment>
<dbReference type="PANTHER" id="PTHR30435:SF12">
    <property type="entry name" value="FLAGELLAR BASAL BODY ROD PROTEIN FLGB"/>
    <property type="match status" value="1"/>
</dbReference>
<dbReference type="EMBL" id="UINC01223409">
    <property type="protein sequence ID" value="SVE52599.1"/>
    <property type="molecule type" value="Genomic_DNA"/>
</dbReference>
<protein>
    <recommendedName>
        <fullName evidence="5">Flagellar basal body rod protein N-terminal domain-containing protein</fullName>
    </recommendedName>
</protein>
<evidence type="ECO:0000256" key="2">
    <source>
        <dbReference type="ARBA" id="ARBA00009677"/>
    </source>
</evidence>
<evidence type="ECO:0008006" key="5">
    <source>
        <dbReference type="Google" id="ProtNLM"/>
    </source>
</evidence>
<dbReference type="GO" id="GO:0030694">
    <property type="term" value="C:bacterial-type flagellum basal body, rod"/>
    <property type="evidence" value="ECO:0007669"/>
    <property type="project" value="InterPro"/>
</dbReference>
<evidence type="ECO:0000256" key="3">
    <source>
        <dbReference type="ARBA" id="ARBA00023143"/>
    </source>
</evidence>
<proteinExistence type="inferred from homology"/>